<organism evidence="1 2">
    <name type="scientific">Elysia chlorotica</name>
    <name type="common">Eastern emerald elysia</name>
    <name type="synonym">Sea slug</name>
    <dbReference type="NCBI Taxonomy" id="188477"/>
    <lineage>
        <taxon>Eukaryota</taxon>
        <taxon>Metazoa</taxon>
        <taxon>Spiralia</taxon>
        <taxon>Lophotrochozoa</taxon>
        <taxon>Mollusca</taxon>
        <taxon>Gastropoda</taxon>
        <taxon>Heterobranchia</taxon>
        <taxon>Euthyneura</taxon>
        <taxon>Panpulmonata</taxon>
        <taxon>Sacoglossa</taxon>
        <taxon>Placobranchoidea</taxon>
        <taxon>Plakobranchidae</taxon>
        <taxon>Elysia</taxon>
    </lineage>
</organism>
<evidence type="ECO:0000313" key="2">
    <source>
        <dbReference type="Proteomes" id="UP000271974"/>
    </source>
</evidence>
<dbReference type="EMBL" id="RQTK01000209">
    <property type="protein sequence ID" value="RUS84329.1"/>
    <property type="molecule type" value="Genomic_DNA"/>
</dbReference>
<proteinExistence type="predicted"/>
<dbReference type="AlphaFoldDB" id="A0A433TRT0"/>
<accession>A0A433TRT0</accession>
<protein>
    <submittedName>
        <fullName evidence="1">Uncharacterized protein</fullName>
    </submittedName>
</protein>
<evidence type="ECO:0000313" key="1">
    <source>
        <dbReference type="EMBL" id="RUS84329.1"/>
    </source>
</evidence>
<keyword evidence="2" id="KW-1185">Reference proteome</keyword>
<name>A0A433TRT0_ELYCH</name>
<reference evidence="1 2" key="1">
    <citation type="submission" date="2019-01" db="EMBL/GenBank/DDBJ databases">
        <title>A draft genome assembly of the solar-powered sea slug Elysia chlorotica.</title>
        <authorList>
            <person name="Cai H."/>
            <person name="Li Q."/>
            <person name="Fang X."/>
            <person name="Li J."/>
            <person name="Curtis N.E."/>
            <person name="Altenburger A."/>
            <person name="Shibata T."/>
            <person name="Feng M."/>
            <person name="Maeda T."/>
            <person name="Schwartz J.A."/>
            <person name="Shigenobu S."/>
            <person name="Lundholm N."/>
            <person name="Nishiyama T."/>
            <person name="Yang H."/>
            <person name="Hasebe M."/>
            <person name="Li S."/>
            <person name="Pierce S.K."/>
            <person name="Wang J."/>
        </authorList>
    </citation>
    <scope>NUCLEOTIDE SEQUENCE [LARGE SCALE GENOMIC DNA]</scope>
    <source>
        <strain evidence="1">EC2010</strain>
        <tissue evidence="1">Whole organism of an adult</tissue>
    </source>
</reference>
<gene>
    <name evidence="1" type="ORF">EGW08_007923</name>
</gene>
<dbReference type="Proteomes" id="UP000271974">
    <property type="component" value="Unassembled WGS sequence"/>
</dbReference>
<comment type="caution">
    <text evidence="1">The sequence shown here is derived from an EMBL/GenBank/DDBJ whole genome shotgun (WGS) entry which is preliminary data.</text>
</comment>
<sequence length="254" mass="26989">MGKDISIGVHYLIHGVIEPSENTVPEGSVHFTRVDDKPCVGMSANGAPPRFALSAEDSINNGPAIWSDGQAEAEPQSSSLINNGRYLALLTLLIPTLHQAKGPLAPTVTVVHKAPAVSELEKRTASATGVTGFCIIVRSAKLCELVRIEARRHAQRNGQESGEGCNLRHGPSRRVVPPRTLRACSANRSLADDSGGENVGLLAAERTNQWRSPIGIRPTTARPIALSSPSLSFTHSSFCSSLFCRNNNAGGERG</sequence>